<feature type="domain" description="Homologous-pairing protein 2 winged helix" evidence="7">
    <location>
        <begin position="16"/>
        <end position="77"/>
    </location>
</feature>
<comment type="subcellular location">
    <subcellularLocation>
        <location evidence="1">Nucleus</location>
    </subcellularLocation>
</comment>
<feature type="compositionally biased region" description="Polar residues" evidence="6">
    <location>
        <begin position="111"/>
        <end position="127"/>
    </location>
</feature>
<evidence type="ECO:0000256" key="3">
    <source>
        <dbReference type="ARBA" id="ARBA00023172"/>
    </source>
</evidence>
<proteinExistence type="inferred from homology"/>
<feature type="region of interest" description="Disordered" evidence="6">
    <location>
        <begin position="110"/>
        <end position="130"/>
    </location>
</feature>
<dbReference type="InterPro" id="IPR036388">
    <property type="entry name" value="WH-like_DNA-bd_sf"/>
</dbReference>
<dbReference type="PANTHER" id="PTHR15938">
    <property type="entry name" value="TBP-1 INTERACTING PROTEIN"/>
    <property type="match status" value="1"/>
</dbReference>
<comment type="caution">
    <text evidence="8">The sequence shown here is derived from an EMBL/GenBank/DDBJ whole genome shotgun (WGS) entry which is preliminary data.</text>
</comment>
<comment type="similarity">
    <text evidence="2">Belongs to the HOP2 family.</text>
</comment>
<dbReference type="Proteomes" id="UP000193986">
    <property type="component" value="Unassembled WGS sequence"/>
</dbReference>
<accession>A0A1Y2BHR4</accession>
<evidence type="ECO:0000313" key="9">
    <source>
        <dbReference type="Proteomes" id="UP000193986"/>
    </source>
</evidence>
<dbReference type="GO" id="GO:0120231">
    <property type="term" value="C:DNA recombinase auxiliary factor complex"/>
    <property type="evidence" value="ECO:0007669"/>
    <property type="project" value="TreeGrafter"/>
</dbReference>
<evidence type="ECO:0000256" key="2">
    <source>
        <dbReference type="ARBA" id="ARBA00007922"/>
    </source>
</evidence>
<name>A0A1Y2BHR4_9TREE</name>
<evidence type="ECO:0000256" key="4">
    <source>
        <dbReference type="ARBA" id="ARBA00023242"/>
    </source>
</evidence>
<organism evidence="8 9">
    <name type="scientific">Naematelia encephala</name>
    <dbReference type="NCBI Taxonomy" id="71784"/>
    <lineage>
        <taxon>Eukaryota</taxon>
        <taxon>Fungi</taxon>
        <taxon>Dikarya</taxon>
        <taxon>Basidiomycota</taxon>
        <taxon>Agaricomycotina</taxon>
        <taxon>Tremellomycetes</taxon>
        <taxon>Tremellales</taxon>
        <taxon>Naemateliaceae</taxon>
        <taxon>Naematelia</taxon>
    </lineage>
</organism>
<dbReference type="GO" id="GO:0003690">
    <property type="term" value="F:double-stranded DNA binding"/>
    <property type="evidence" value="ECO:0007669"/>
    <property type="project" value="TreeGrafter"/>
</dbReference>
<dbReference type="GO" id="GO:0010774">
    <property type="term" value="P:meiotic strand invasion involved in reciprocal meiotic recombination"/>
    <property type="evidence" value="ECO:0007669"/>
    <property type="project" value="TreeGrafter"/>
</dbReference>
<evidence type="ECO:0000256" key="1">
    <source>
        <dbReference type="ARBA" id="ARBA00004123"/>
    </source>
</evidence>
<keyword evidence="9" id="KW-1185">Reference proteome</keyword>
<evidence type="ECO:0000256" key="6">
    <source>
        <dbReference type="SAM" id="MobiDB-lite"/>
    </source>
</evidence>
<dbReference type="Pfam" id="PF07106">
    <property type="entry name" value="WHD_TBPIP"/>
    <property type="match status" value="1"/>
</dbReference>
<dbReference type="STRING" id="71784.A0A1Y2BHR4"/>
<keyword evidence="5" id="KW-0469">Meiosis</keyword>
<dbReference type="GO" id="GO:0007129">
    <property type="term" value="P:homologous chromosome pairing at meiosis"/>
    <property type="evidence" value="ECO:0007669"/>
    <property type="project" value="TreeGrafter"/>
</dbReference>
<dbReference type="InterPro" id="IPR010776">
    <property type="entry name" value="Hop2_WH_dom"/>
</dbReference>
<feature type="region of interest" description="Disordered" evidence="6">
    <location>
        <begin position="226"/>
        <end position="273"/>
    </location>
</feature>
<evidence type="ECO:0000259" key="7">
    <source>
        <dbReference type="Pfam" id="PF07106"/>
    </source>
</evidence>
<dbReference type="GO" id="GO:0120230">
    <property type="term" value="F:recombinase activator activity"/>
    <property type="evidence" value="ECO:0007669"/>
    <property type="project" value="TreeGrafter"/>
</dbReference>
<dbReference type="GO" id="GO:0000794">
    <property type="term" value="C:condensed nuclear chromosome"/>
    <property type="evidence" value="ECO:0007669"/>
    <property type="project" value="TreeGrafter"/>
</dbReference>
<dbReference type="Gene3D" id="1.10.10.10">
    <property type="entry name" value="Winged helix-like DNA-binding domain superfamily/Winged helix DNA-binding domain"/>
    <property type="match status" value="1"/>
</dbReference>
<reference evidence="8 9" key="1">
    <citation type="submission" date="2016-07" db="EMBL/GenBank/DDBJ databases">
        <title>Pervasive Adenine N6-methylation of Active Genes in Fungi.</title>
        <authorList>
            <consortium name="DOE Joint Genome Institute"/>
            <person name="Mondo S.J."/>
            <person name="Dannebaum R.O."/>
            <person name="Kuo R.C."/>
            <person name="Labutti K."/>
            <person name="Haridas S."/>
            <person name="Kuo A."/>
            <person name="Salamov A."/>
            <person name="Ahrendt S.R."/>
            <person name="Lipzen A."/>
            <person name="Sullivan W."/>
            <person name="Andreopoulos W.B."/>
            <person name="Clum A."/>
            <person name="Lindquist E."/>
            <person name="Daum C."/>
            <person name="Ramamoorthy G.K."/>
            <person name="Gryganskyi A."/>
            <person name="Culley D."/>
            <person name="Magnuson J.K."/>
            <person name="James T.Y."/>
            <person name="O'Malley M.A."/>
            <person name="Stajich J.E."/>
            <person name="Spatafora J.W."/>
            <person name="Visel A."/>
            <person name="Grigoriev I.V."/>
        </authorList>
    </citation>
    <scope>NUCLEOTIDE SEQUENCE [LARGE SCALE GENOMIC DNA]</scope>
    <source>
        <strain evidence="8 9">68-887.2</strain>
    </source>
</reference>
<evidence type="ECO:0000256" key="5">
    <source>
        <dbReference type="ARBA" id="ARBA00023254"/>
    </source>
</evidence>
<dbReference type="EMBL" id="MCFC01000003">
    <property type="protein sequence ID" value="ORY34339.1"/>
    <property type="molecule type" value="Genomic_DNA"/>
</dbReference>
<feature type="compositionally biased region" description="Polar residues" evidence="6">
    <location>
        <begin position="239"/>
        <end position="255"/>
    </location>
</feature>
<evidence type="ECO:0000313" key="8">
    <source>
        <dbReference type="EMBL" id="ORY34339.1"/>
    </source>
</evidence>
<dbReference type="OrthoDB" id="272266at2759"/>
<dbReference type="AlphaFoldDB" id="A0A1Y2BHR4"/>
<keyword evidence="4" id="KW-0539">Nucleus</keyword>
<gene>
    <name evidence="8" type="ORF">BCR39DRAFT_196805</name>
</gene>
<dbReference type="PANTHER" id="PTHR15938:SF0">
    <property type="entry name" value="HOMOLOGOUS-PAIRING PROTEIN 2 HOMOLOG"/>
    <property type="match status" value="1"/>
</dbReference>
<sequence>MPPKTAVKEKVVKGDEAEDMVLQYLRSVNRPYASTDVSANLKNKVPKAAAQKILASLADKGALTVKTYGKQTIFVYNQSTLPVLPANEMAALDKDLKVHQGQLDDQRKQLRSAQSELSTQEAQPRTSEISKEIERVKAENEMTLRAILPFRGSADSKSNATPMSAEDTRRIDEEFIKWRKEWVSRRKMYKELLGMLQDGGQITDVNSFQDDQGIIVDDHEAKEVEEGEFCKTNMPPQRGATSRKATPNETVSKRPSSSSQDDNQSKKKKTKRG</sequence>
<dbReference type="FunCoup" id="A0A1Y2BHR4">
    <property type="interactions" value="192"/>
</dbReference>
<keyword evidence="3" id="KW-0233">DNA recombination</keyword>
<protein>
    <submittedName>
        <fullName evidence="8">Tat binding protein 1-interacting protein-domain-containing protein</fullName>
    </submittedName>
</protein>
<dbReference type="GO" id="GO:0000709">
    <property type="term" value="P:meiotic joint molecule formation"/>
    <property type="evidence" value="ECO:0007669"/>
    <property type="project" value="TreeGrafter"/>
</dbReference>
<dbReference type="InParanoid" id="A0A1Y2BHR4"/>